<accession>A0A2I1GTY4</accession>
<dbReference type="VEuPathDB" id="FungiDB:RhiirFUN_011265"/>
<protein>
    <submittedName>
        <fullName evidence="1">Uncharacterized protein</fullName>
    </submittedName>
</protein>
<comment type="caution">
    <text evidence="1">The sequence shown here is derived from an EMBL/GenBank/DDBJ whole genome shotgun (WGS) entry which is preliminary data.</text>
</comment>
<dbReference type="AlphaFoldDB" id="A0A2I1GTY4"/>
<keyword evidence="2" id="KW-1185">Reference proteome</keyword>
<name>A0A2I1GTY4_9GLOM</name>
<dbReference type="Proteomes" id="UP000234323">
    <property type="component" value="Unassembled WGS sequence"/>
</dbReference>
<proteinExistence type="predicted"/>
<gene>
    <name evidence="1" type="ORF">RhiirA4_466212</name>
</gene>
<dbReference type="VEuPathDB" id="FungiDB:RhiirA1_469080"/>
<organism evidence="1 2">
    <name type="scientific">Rhizophagus irregularis</name>
    <dbReference type="NCBI Taxonomy" id="588596"/>
    <lineage>
        <taxon>Eukaryota</taxon>
        <taxon>Fungi</taxon>
        <taxon>Fungi incertae sedis</taxon>
        <taxon>Mucoromycota</taxon>
        <taxon>Glomeromycotina</taxon>
        <taxon>Glomeromycetes</taxon>
        <taxon>Glomerales</taxon>
        <taxon>Glomeraceae</taxon>
        <taxon>Rhizophagus</taxon>
    </lineage>
</organism>
<evidence type="ECO:0000313" key="2">
    <source>
        <dbReference type="Proteomes" id="UP000234323"/>
    </source>
</evidence>
<evidence type="ECO:0000313" key="1">
    <source>
        <dbReference type="EMBL" id="PKY49994.1"/>
    </source>
</evidence>
<sequence length="289" mass="33336">MQAHIPTPKLRIKAKKLYDNNVEETFTTDNILEYSKIEDVSPPSGELAASYVSLNEVSVYVFSISILLKTIHKLLLKACHRPLLDNVEEVLINDDESLANDEPLFDTIDEVLLDDYESNVSDIEEGLDNSVLEEGSFDFEGFSGEYGPYFPNFTSSMIFIWITKHMISTSAYEDLTKILTHPKFRKEDIITNIRQIRKWRNRLPLAKVNEHSVPLSKYRTPSTYESTKKAFTISPLIHLERILNNPILMPKMYFGPGVVTDEKQEFWHGELWQDSLMFGEHKIKKDNEG</sequence>
<dbReference type="EMBL" id="LLXI01000809">
    <property type="protein sequence ID" value="PKY49994.1"/>
    <property type="molecule type" value="Genomic_DNA"/>
</dbReference>
<dbReference type="VEuPathDB" id="FungiDB:FUN_024529"/>
<reference evidence="1 2" key="1">
    <citation type="submission" date="2015-10" db="EMBL/GenBank/DDBJ databases">
        <title>Genome analyses suggest a sexual origin of heterokaryosis in a supposedly ancient asexual fungus.</title>
        <authorList>
            <person name="Ropars J."/>
            <person name="Sedzielewska K."/>
            <person name="Noel J."/>
            <person name="Charron P."/>
            <person name="Farinelli L."/>
            <person name="Marton T."/>
            <person name="Kruger M."/>
            <person name="Pelin A."/>
            <person name="Brachmann A."/>
            <person name="Corradi N."/>
        </authorList>
    </citation>
    <scope>NUCLEOTIDE SEQUENCE [LARGE SCALE GENOMIC DNA]</scope>
    <source>
        <strain evidence="1 2">A4</strain>
    </source>
</reference>